<protein>
    <recommendedName>
        <fullName evidence="2">HD/PDEase domain-containing protein</fullName>
    </recommendedName>
</protein>
<feature type="compositionally biased region" description="Low complexity" evidence="1">
    <location>
        <begin position="154"/>
        <end position="177"/>
    </location>
</feature>
<feature type="region of interest" description="Disordered" evidence="1">
    <location>
        <begin position="143"/>
        <end position="179"/>
    </location>
</feature>
<accession>A0A3E2H5H5</accession>
<dbReference type="Proteomes" id="UP000258309">
    <property type="component" value="Unassembled WGS sequence"/>
</dbReference>
<gene>
    <name evidence="3" type="ORF">B7463_g7805</name>
</gene>
<keyword evidence="4" id="KW-1185">Reference proteome</keyword>
<dbReference type="Pfam" id="PF01966">
    <property type="entry name" value="HD"/>
    <property type="match status" value="1"/>
</dbReference>
<dbReference type="InterPro" id="IPR025676">
    <property type="entry name" value="Clr5_dom"/>
</dbReference>
<dbReference type="PANTHER" id="PTHR33594">
    <property type="entry name" value="SUPERFAMILY HYDROLASE, PUTATIVE (AFU_ORTHOLOGUE AFUA_1G03035)-RELATED"/>
    <property type="match status" value="1"/>
</dbReference>
<proteinExistence type="predicted"/>
<name>A0A3E2H5H5_SCYLI</name>
<dbReference type="InterPro" id="IPR003607">
    <property type="entry name" value="HD/PDEase_dom"/>
</dbReference>
<feature type="region of interest" description="Disordered" evidence="1">
    <location>
        <begin position="486"/>
        <end position="509"/>
    </location>
</feature>
<dbReference type="OMA" id="YMSAYDG"/>
<organism evidence="3 4">
    <name type="scientific">Scytalidium lignicola</name>
    <name type="common">Hyphomycete</name>
    <dbReference type="NCBI Taxonomy" id="5539"/>
    <lineage>
        <taxon>Eukaryota</taxon>
        <taxon>Fungi</taxon>
        <taxon>Dikarya</taxon>
        <taxon>Ascomycota</taxon>
        <taxon>Pezizomycotina</taxon>
        <taxon>Leotiomycetes</taxon>
        <taxon>Leotiomycetes incertae sedis</taxon>
        <taxon>Scytalidium</taxon>
    </lineage>
</organism>
<feature type="region of interest" description="Disordered" evidence="1">
    <location>
        <begin position="195"/>
        <end position="276"/>
    </location>
</feature>
<dbReference type="STRING" id="5539.A0A3E2H5H5"/>
<evidence type="ECO:0000256" key="1">
    <source>
        <dbReference type="SAM" id="MobiDB-lite"/>
    </source>
</evidence>
<evidence type="ECO:0000259" key="2">
    <source>
        <dbReference type="SMART" id="SM00471"/>
    </source>
</evidence>
<dbReference type="Gene3D" id="1.10.3210.50">
    <property type="match status" value="1"/>
</dbReference>
<dbReference type="SMART" id="SM00471">
    <property type="entry name" value="HDc"/>
    <property type="match status" value="1"/>
</dbReference>
<dbReference type="CDD" id="cd00077">
    <property type="entry name" value="HDc"/>
    <property type="match status" value="1"/>
</dbReference>
<feature type="non-terminal residue" evidence="3">
    <location>
        <position position="509"/>
    </location>
</feature>
<feature type="domain" description="HD/PDEase" evidence="2">
    <location>
        <begin position="295"/>
        <end position="429"/>
    </location>
</feature>
<feature type="compositionally biased region" description="Low complexity" evidence="1">
    <location>
        <begin position="214"/>
        <end position="245"/>
    </location>
</feature>
<evidence type="ECO:0000313" key="3">
    <source>
        <dbReference type="EMBL" id="RFU28541.1"/>
    </source>
</evidence>
<reference evidence="3 4" key="1">
    <citation type="submission" date="2018-05" db="EMBL/GenBank/DDBJ databases">
        <title>Draft genome sequence of Scytalidium lignicola DSM 105466, a ubiquitous saprotrophic fungus.</title>
        <authorList>
            <person name="Buettner E."/>
            <person name="Gebauer A.M."/>
            <person name="Hofrichter M."/>
            <person name="Liers C."/>
            <person name="Kellner H."/>
        </authorList>
    </citation>
    <scope>NUCLEOTIDE SEQUENCE [LARGE SCALE GENOMIC DNA]</scope>
    <source>
        <strain evidence="3 4">DSM 105466</strain>
    </source>
</reference>
<dbReference type="SUPFAM" id="SSF109604">
    <property type="entry name" value="HD-domain/PDEase-like"/>
    <property type="match status" value="1"/>
</dbReference>
<comment type="caution">
    <text evidence="3">The sequence shown here is derived from an EMBL/GenBank/DDBJ whole genome shotgun (WGS) entry which is preliminary data.</text>
</comment>
<feature type="non-terminal residue" evidence="3">
    <location>
        <position position="1"/>
    </location>
</feature>
<sequence length="509" mass="56396">MTGKRGRPQLIHVDDYKDEIIRLYREDGVQINDIAEQINAKYGIDVSVRTLTRRLQGWSVPHKRVRMEAPEDLIERIRFHYNRNLTDKQIEEALVQEGFEIPRNLPRLRQRLGMRRRSRFDQFRDFSPGEDPVLKKPVRIYRKQLGPLPPPSGLAPSQSSEPTGPKTTTSTTAQTSPLAEAITQATSSTIEEAEGGLNNMDTHPESDEEDEGPAYHSAPPRSPSPSRSASTSQPPISRPIPSAISPTPPVAQLTSISPPRATPVRRAVKKAKGKPNPTLIPKVTAFVQKYMSAYDGSHDFNHIRRVVGLAHAIYTSVMEEAESENAPPEFDLDLQVITLAALLHDVGDKKYVKPGEDPNSVVLAKLLELGADEELAIKVQRIVSGVSYSSEIKDPNAVITMIGKYPELAVVQDADRLDAIGAVGIGRTFAFGGAKGRGMGDTIEHFGEKLEKLEGMMKTRPGKRMAVERTKRLLAFREWWEEELREAEGTLKPPQKGYTAAENASNGDI</sequence>
<dbReference type="OrthoDB" id="16547at2759"/>
<dbReference type="EMBL" id="NCSJ02000160">
    <property type="protein sequence ID" value="RFU28541.1"/>
    <property type="molecule type" value="Genomic_DNA"/>
</dbReference>
<dbReference type="PANTHER" id="PTHR33594:SF1">
    <property type="entry name" value="HD_PDEASE DOMAIN-CONTAINING PROTEIN"/>
    <property type="match status" value="1"/>
</dbReference>
<dbReference type="InterPro" id="IPR006674">
    <property type="entry name" value="HD_domain"/>
</dbReference>
<dbReference type="AlphaFoldDB" id="A0A3E2H5H5"/>
<dbReference type="Pfam" id="PF14420">
    <property type="entry name" value="Clr5"/>
    <property type="match status" value="1"/>
</dbReference>
<evidence type="ECO:0000313" key="4">
    <source>
        <dbReference type="Proteomes" id="UP000258309"/>
    </source>
</evidence>